<dbReference type="InterPro" id="IPR038726">
    <property type="entry name" value="PDDEXK_AddAB-type"/>
</dbReference>
<dbReference type="InterPro" id="IPR014017">
    <property type="entry name" value="DNA_helicase_UvrD-like_C"/>
</dbReference>
<dbReference type="EC" id="5.6.2.4" evidence="12"/>
<evidence type="ECO:0000256" key="2">
    <source>
        <dbReference type="ARBA" id="ARBA00022741"/>
    </source>
</evidence>
<dbReference type="GO" id="GO:0000725">
    <property type="term" value="P:recombinational repair"/>
    <property type="evidence" value="ECO:0007669"/>
    <property type="project" value="TreeGrafter"/>
</dbReference>
<keyword evidence="10" id="KW-0413">Isomerase</keyword>
<evidence type="ECO:0000256" key="8">
    <source>
        <dbReference type="ARBA" id="ARBA00023125"/>
    </source>
</evidence>
<organism evidence="18 19">
    <name type="scientific">Brucella intermedia LMG 3301</name>
    <dbReference type="NCBI Taxonomy" id="641118"/>
    <lineage>
        <taxon>Bacteria</taxon>
        <taxon>Pseudomonadati</taxon>
        <taxon>Pseudomonadota</taxon>
        <taxon>Alphaproteobacteria</taxon>
        <taxon>Hyphomicrobiales</taxon>
        <taxon>Brucellaceae</taxon>
        <taxon>Brucella/Ochrobactrum group</taxon>
        <taxon>Brucella</taxon>
    </lineage>
</organism>
<name>C4WKP2_9HYPH</name>
<dbReference type="GO" id="GO:0004527">
    <property type="term" value="F:exonuclease activity"/>
    <property type="evidence" value="ECO:0007669"/>
    <property type="project" value="UniProtKB-KW"/>
</dbReference>
<sequence>MVCRWRCWRGGRGVKKKLHIPPETLFAQGRAADPAASVWVSANAGSGKTHVLTERVIRLLLEGTDPSKILCLTYTKAAAAVMQNRVFMRLSEWAVLPDEELTERLKSLEGRRPGDARLAAARRLFARALETPGGLKIQTIHAFCEAILHQFPLEANIAGHFEMMDDLMQAALVGEARRQLLETAHGGGDMELAAAFADVLQAAGEMGLQSLLEEAVSRRNGLQTYIAELGVPPHRSEALHRAFGFDPQTSEDDLLADLWPIPEFSDDALDLIMSIQKGASRAQDFALQLRRFDKVTGQRDREAVLRAAFLKSTGEPKSGSYVCSAAVKKLLPDFEEDFDAAAARVEQGLDRLKELRLVRLNLAALTLVDNLLQRYHDLKRKRGLLDFEDLITRTVALLARNGAGQWVQYKLDRGIDHILVDEAQDTSPDQWQVIRMLSEEFFSGLGQRNISRTLFAVGDEKQSIYSFQGAVPEDFAAQGRSVSLRAEDAELKFERVSLNFSFRSAPDVLQAVDEVFARPEAHRGLAGATVHEAIRADAPGEVEIWDMLTPEEVEEPDDWREPVDHLAAPAVRLADQIAATIRHWLDSGEIIPGQNRRIMPRDIMVLVRKRDQFMPALSRALKNLSVPVAGADRLRLTSHIAIQDLMALGRFVLQPSDDLSLASVLKSPLFGWDDDQLFELAHPRGSSLTLFERLYQVSRGDAALAEVHKTLSRWRNMADTMPVFEFYARILSADGARRKLLARLGPEAGDIIDEFQNYALSAERAGLPGLQAFLETLDAASPEIKRELDQGRNEVRIMTVHAAKGLEGAVVFLVDPGSAVWTGSRAPKLIPFDFSDGNPPVKGYLWQPNAGYQTGFTAAQIDKLKTRAEEEYRRLLYVGMTRAEDRLIICGYRGARESGETWHRLAEDALAAKAETFVHPVLKLAARRYRNTPRGMVEIVDQDKTEDHALPSLPRDYLRPIKPETGLPRPLAPSGASALIEADEEPPLDTFSPVLGPGNGSPAFALRRGTAIHMLLQYLPDVPQADRETLAHDYLDRIAADWPETERQMAWQSVRTILDDPTYAPVFAQGSRGEVAIMGTIELGGRDHAVSGQIDRISVGENRVLIVDYKTNRPPPKTIDAVPFAYRAQLALYRELLAPLYPGRIVETALLFTEGPFLMPLPDAILDEGVAVTERLSSKGDEPELDGWQQTRHMI</sequence>
<dbReference type="GO" id="GO:0033202">
    <property type="term" value="C:DNA helicase complex"/>
    <property type="evidence" value="ECO:0007669"/>
    <property type="project" value="TreeGrafter"/>
</dbReference>
<keyword evidence="7 15" id="KW-0067">ATP-binding</keyword>
<dbReference type="Gene3D" id="3.30.160.800">
    <property type="match status" value="1"/>
</dbReference>
<dbReference type="InterPro" id="IPR011604">
    <property type="entry name" value="PDDEXK-like_dom_sf"/>
</dbReference>
<dbReference type="Proteomes" id="UP000004386">
    <property type="component" value="Unassembled WGS sequence"/>
</dbReference>
<dbReference type="InterPro" id="IPR014016">
    <property type="entry name" value="UvrD-like_ATP-bd"/>
</dbReference>
<dbReference type="AlphaFoldDB" id="C4WKP2"/>
<dbReference type="GO" id="GO:0043138">
    <property type="term" value="F:3'-5' DNA helicase activity"/>
    <property type="evidence" value="ECO:0007669"/>
    <property type="project" value="UniProtKB-EC"/>
</dbReference>
<feature type="domain" description="UvrD-like helicase C-terminal" evidence="17">
    <location>
        <begin position="532"/>
        <end position="805"/>
    </location>
</feature>
<gene>
    <name evidence="18" type="primary">addA</name>
    <name evidence="18" type="ORF">OINT_1002458</name>
</gene>
<dbReference type="NCBIfam" id="TIGR02784">
    <property type="entry name" value="addA_alphas"/>
    <property type="match status" value="1"/>
</dbReference>
<evidence type="ECO:0000256" key="11">
    <source>
        <dbReference type="ARBA" id="ARBA00034617"/>
    </source>
</evidence>
<keyword evidence="9" id="KW-0234">DNA repair</keyword>
<keyword evidence="1" id="KW-0540">Nuclease</keyword>
<keyword evidence="8" id="KW-0238">DNA-binding</keyword>
<evidence type="ECO:0000313" key="18">
    <source>
        <dbReference type="EMBL" id="EEQ96980.1"/>
    </source>
</evidence>
<dbReference type="PANTHER" id="PTHR11070">
    <property type="entry name" value="UVRD / RECB / PCRA DNA HELICASE FAMILY MEMBER"/>
    <property type="match status" value="1"/>
</dbReference>
<evidence type="ECO:0000256" key="6">
    <source>
        <dbReference type="ARBA" id="ARBA00022839"/>
    </source>
</evidence>
<comment type="catalytic activity">
    <reaction evidence="14">
        <text>ATP + H2O = ADP + phosphate + H(+)</text>
        <dbReference type="Rhea" id="RHEA:13065"/>
        <dbReference type="ChEBI" id="CHEBI:15377"/>
        <dbReference type="ChEBI" id="CHEBI:15378"/>
        <dbReference type="ChEBI" id="CHEBI:30616"/>
        <dbReference type="ChEBI" id="CHEBI:43474"/>
        <dbReference type="ChEBI" id="CHEBI:456216"/>
        <dbReference type="EC" id="5.6.2.4"/>
    </reaction>
</comment>
<evidence type="ECO:0000256" key="15">
    <source>
        <dbReference type="PROSITE-ProRule" id="PRU00560"/>
    </source>
</evidence>
<evidence type="ECO:0000256" key="4">
    <source>
        <dbReference type="ARBA" id="ARBA00022801"/>
    </source>
</evidence>
<evidence type="ECO:0000256" key="14">
    <source>
        <dbReference type="ARBA" id="ARBA00048988"/>
    </source>
</evidence>
<dbReference type="InterPro" id="IPR027417">
    <property type="entry name" value="P-loop_NTPase"/>
</dbReference>
<dbReference type="GO" id="GO:0005829">
    <property type="term" value="C:cytosol"/>
    <property type="evidence" value="ECO:0007669"/>
    <property type="project" value="TreeGrafter"/>
</dbReference>
<evidence type="ECO:0000256" key="7">
    <source>
        <dbReference type="ARBA" id="ARBA00022840"/>
    </source>
</evidence>
<keyword evidence="5 15" id="KW-0347">Helicase</keyword>
<comment type="caution">
    <text evidence="18">The sequence shown here is derived from an EMBL/GenBank/DDBJ whole genome shotgun (WGS) entry which is preliminary data.</text>
</comment>
<dbReference type="InterPro" id="IPR011335">
    <property type="entry name" value="Restrct_endonuc-II-like"/>
</dbReference>
<dbReference type="SUPFAM" id="SSF52540">
    <property type="entry name" value="P-loop containing nucleoside triphosphate hydrolases"/>
    <property type="match status" value="1"/>
</dbReference>
<evidence type="ECO:0000256" key="12">
    <source>
        <dbReference type="ARBA" id="ARBA00034808"/>
    </source>
</evidence>
<dbReference type="GO" id="GO:0005524">
    <property type="term" value="F:ATP binding"/>
    <property type="evidence" value="ECO:0007669"/>
    <property type="project" value="UniProtKB-UniRule"/>
</dbReference>
<dbReference type="InterPro" id="IPR014151">
    <property type="entry name" value="DNA_helicase_AddA"/>
</dbReference>
<dbReference type="SUPFAM" id="SSF52980">
    <property type="entry name" value="Restriction endonuclease-like"/>
    <property type="match status" value="1"/>
</dbReference>
<dbReference type="Gene3D" id="1.10.486.10">
    <property type="entry name" value="PCRA, domain 4"/>
    <property type="match status" value="1"/>
</dbReference>
<dbReference type="EMBL" id="ACQA01000001">
    <property type="protein sequence ID" value="EEQ96980.1"/>
    <property type="molecule type" value="Genomic_DNA"/>
</dbReference>
<keyword evidence="4 15" id="KW-0378">Hydrolase</keyword>
<evidence type="ECO:0000256" key="1">
    <source>
        <dbReference type="ARBA" id="ARBA00022722"/>
    </source>
</evidence>
<keyword evidence="2 15" id="KW-0547">Nucleotide-binding</keyword>
<evidence type="ECO:0000256" key="13">
    <source>
        <dbReference type="ARBA" id="ARBA00034923"/>
    </source>
</evidence>
<keyword evidence="6" id="KW-0269">Exonuclease</keyword>
<proteinExistence type="predicted"/>
<dbReference type="PROSITE" id="PS51217">
    <property type="entry name" value="UVRD_HELICASE_CTER"/>
    <property type="match status" value="1"/>
</dbReference>
<dbReference type="Pfam" id="PF13361">
    <property type="entry name" value="UvrD_C"/>
    <property type="match status" value="1"/>
</dbReference>
<dbReference type="PANTHER" id="PTHR11070:SF2">
    <property type="entry name" value="ATP-DEPENDENT DNA HELICASE SRS2"/>
    <property type="match status" value="1"/>
</dbReference>
<keyword evidence="3" id="KW-0227">DNA damage</keyword>
<dbReference type="PROSITE" id="PS51198">
    <property type="entry name" value="UVRD_HELICASE_ATP_BIND"/>
    <property type="match status" value="1"/>
</dbReference>
<dbReference type="Pfam" id="PF12705">
    <property type="entry name" value="PDDEXK_1"/>
    <property type="match status" value="1"/>
</dbReference>
<comment type="catalytic activity">
    <reaction evidence="11">
        <text>Couples ATP hydrolysis with the unwinding of duplex DNA by translocating in the 3'-5' direction.</text>
        <dbReference type="EC" id="5.6.2.4"/>
    </reaction>
</comment>
<feature type="domain" description="UvrD-like helicase ATP-binding" evidence="16">
    <location>
        <begin position="21"/>
        <end position="505"/>
    </location>
</feature>
<feature type="binding site" evidence="15">
    <location>
        <begin position="42"/>
        <end position="49"/>
    </location>
    <ligand>
        <name>ATP</name>
        <dbReference type="ChEBI" id="CHEBI:30616"/>
    </ligand>
</feature>
<evidence type="ECO:0000256" key="9">
    <source>
        <dbReference type="ARBA" id="ARBA00023204"/>
    </source>
</evidence>
<reference evidence="18 19" key="1">
    <citation type="submission" date="2009-05" db="EMBL/GenBank/DDBJ databases">
        <authorList>
            <person name="Setubal J.C."/>
            <person name="Boyle S."/>
            <person name="Crasta O.R."/>
            <person name="Gillespie J.J."/>
            <person name="Kenyon R.W."/>
            <person name="Lu J."/>
            <person name="Mane S."/>
            <person name="Nagrani S."/>
            <person name="Shallom J.M."/>
            <person name="Shallom S."/>
            <person name="Shukla M."/>
            <person name="Snyder E.E."/>
            <person name="Sobral B.W."/>
            <person name="Wattam A.R."/>
            <person name="Will R."/>
            <person name="Williams K."/>
            <person name="Yoo H."/>
            <person name="Munk C."/>
            <person name="Tapia R."/>
            <person name="Green L."/>
            <person name="Rogers Y."/>
            <person name="Detter J.C."/>
            <person name="Bruce D."/>
            <person name="Brettin T.S."/>
            <person name="Tsolis R."/>
        </authorList>
    </citation>
    <scope>NUCLEOTIDE SEQUENCE [LARGE SCALE GENOMIC DNA]</scope>
    <source>
        <strain evidence="18 19">LMG 3301</strain>
    </source>
</reference>
<evidence type="ECO:0000259" key="16">
    <source>
        <dbReference type="PROSITE" id="PS51198"/>
    </source>
</evidence>
<dbReference type="HOGENOM" id="CLU_001114_0_0_5"/>
<dbReference type="Gene3D" id="3.40.50.300">
    <property type="entry name" value="P-loop containing nucleotide triphosphate hydrolases"/>
    <property type="match status" value="3"/>
</dbReference>
<evidence type="ECO:0000313" key="19">
    <source>
        <dbReference type="Proteomes" id="UP000004386"/>
    </source>
</evidence>
<dbReference type="InterPro" id="IPR000212">
    <property type="entry name" value="DNA_helicase_UvrD/REP"/>
</dbReference>
<accession>C4WKP2</accession>
<dbReference type="GO" id="GO:0003677">
    <property type="term" value="F:DNA binding"/>
    <property type="evidence" value="ECO:0007669"/>
    <property type="project" value="UniProtKB-KW"/>
</dbReference>
<evidence type="ECO:0000256" key="3">
    <source>
        <dbReference type="ARBA" id="ARBA00022763"/>
    </source>
</evidence>
<protein>
    <recommendedName>
        <fullName evidence="12">DNA 3'-5' helicase</fullName>
        <ecNumber evidence="12">5.6.2.4</ecNumber>
    </recommendedName>
    <alternativeName>
        <fullName evidence="13">DNA 3'-5' helicase II</fullName>
    </alternativeName>
</protein>
<evidence type="ECO:0000256" key="10">
    <source>
        <dbReference type="ARBA" id="ARBA00023235"/>
    </source>
</evidence>
<dbReference type="Gene3D" id="3.90.320.10">
    <property type="match status" value="1"/>
</dbReference>
<evidence type="ECO:0000259" key="17">
    <source>
        <dbReference type="PROSITE" id="PS51217"/>
    </source>
</evidence>
<evidence type="ECO:0000256" key="5">
    <source>
        <dbReference type="ARBA" id="ARBA00022806"/>
    </source>
</evidence>
<dbReference type="Pfam" id="PF00580">
    <property type="entry name" value="UvrD-helicase"/>
    <property type="match status" value="1"/>
</dbReference>